<keyword evidence="2" id="KW-1185">Reference proteome</keyword>
<dbReference type="EMBL" id="BGZK01000260">
    <property type="protein sequence ID" value="GBP32491.1"/>
    <property type="molecule type" value="Genomic_DNA"/>
</dbReference>
<name>A0A4C1V159_EUMVA</name>
<proteinExistence type="predicted"/>
<protein>
    <submittedName>
        <fullName evidence="1">Uncharacterized protein</fullName>
    </submittedName>
</protein>
<evidence type="ECO:0000313" key="1">
    <source>
        <dbReference type="EMBL" id="GBP32491.1"/>
    </source>
</evidence>
<accession>A0A4C1V159</accession>
<comment type="caution">
    <text evidence="1">The sequence shown here is derived from an EMBL/GenBank/DDBJ whole genome shotgun (WGS) entry which is preliminary data.</text>
</comment>
<reference evidence="1 2" key="1">
    <citation type="journal article" date="2019" name="Commun. Biol.">
        <title>The bagworm genome reveals a unique fibroin gene that provides high tensile strength.</title>
        <authorList>
            <person name="Kono N."/>
            <person name="Nakamura H."/>
            <person name="Ohtoshi R."/>
            <person name="Tomita M."/>
            <person name="Numata K."/>
            <person name="Arakawa K."/>
        </authorList>
    </citation>
    <scope>NUCLEOTIDE SEQUENCE [LARGE SCALE GENOMIC DNA]</scope>
</reference>
<dbReference type="AlphaFoldDB" id="A0A4C1V159"/>
<sequence>MLHAFYKPLRVGFQRNRLTGRVFIELTDLFIAAQASKSGGRSTTATDAPILLQFIDGVSACTYNLHTLQWRGRGDALRIFHVRIFMISYPDHFNLIVVIQVRRPTPAALTELARSRSRVRPPRPYFGACACRLHNSRFDYAIPCCSRVVLAQKVQADRFEVSKLPEQVAYSSATEHNSNIMGSAGREGNSVVVVIVKI</sequence>
<organism evidence="1 2">
    <name type="scientific">Eumeta variegata</name>
    <name type="common">Bagworm moth</name>
    <name type="synonym">Eumeta japonica</name>
    <dbReference type="NCBI Taxonomy" id="151549"/>
    <lineage>
        <taxon>Eukaryota</taxon>
        <taxon>Metazoa</taxon>
        <taxon>Ecdysozoa</taxon>
        <taxon>Arthropoda</taxon>
        <taxon>Hexapoda</taxon>
        <taxon>Insecta</taxon>
        <taxon>Pterygota</taxon>
        <taxon>Neoptera</taxon>
        <taxon>Endopterygota</taxon>
        <taxon>Lepidoptera</taxon>
        <taxon>Glossata</taxon>
        <taxon>Ditrysia</taxon>
        <taxon>Tineoidea</taxon>
        <taxon>Psychidae</taxon>
        <taxon>Oiketicinae</taxon>
        <taxon>Eumeta</taxon>
    </lineage>
</organism>
<evidence type="ECO:0000313" key="2">
    <source>
        <dbReference type="Proteomes" id="UP000299102"/>
    </source>
</evidence>
<dbReference type="Proteomes" id="UP000299102">
    <property type="component" value="Unassembled WGS sequence"/>
</dbReference>
<gene>
    <name evidence="1" type="ORF">EVAR_24655_1</name>
</gene>